<gene>
    <name evidence="6" type="ORF">B0H17DRAFT_1138075</name>
</gene>
<keyword evidence="7" id="KW-1185">Reference proteome</keyword>
<dbReference type="PANTHER" id="PTHR47660:SF3">
    <property type="entry name" value="FINGER DOMAIN PROTEIN, PUTATIVE (AFU_ORTHOLOGUE AFUA_4G03310)-RELATED"/>
    <property type="match status" value="1"/>
</dbReference>
<evidence type="ECO:0000256" key="3">
    <source>
        <dbReference type="ARBA" id="ARBA00023015"/>
    </source>
</evidence>
<organism evidence="6 7">
    <name type="scientific">Mycena rosella</name>
    <name type="common">Pink bonnet</name>
    <name type="synonym">Agaricus rosellus</name>
    <dbReference type="NCBI Taxonomy" id="1033263"/>
    <lineage>
        <taxon>Eukaryota</taxon>
        <taxon>Fungi</taxon>
        <taxon>Dikarya</taxon>
        <taxon>Basidiomycota</taxon>
        <taxon>Agaricomycotina</taxon>
        <taxon>Agaricomycetes</taxon>
        <taxon>Agaricomycetidae</taxon>
        <taxon>Agaricales</taxon>
        <taxon>Marasmiineae</taxon>
        <taxon>Mycenaceae</taxon>
        <taxon>Mycena</taxon>
    </lineage>
</organism>
<keyword evidence="5" id="KW-0539">Nucleus</keyword>
<proteinExistence type="predicted"/>
<evidence type="ECO:0000256" key="2">
    <source>
        <dbReference type="ARBA" id="ARBA00022833"/>
    </source>
</evidence>
<evidence type="ECO:0000313" key="6">
    <source>
        <dbReference type="EMBL" id="KAJ7682838.1"/>
    </source>
</evidence>
<keyword evidence="1" id="KW-0479">Metal-binding</keyword>
<dbReference type="EMBL" id="JARKIE010000113">
    <property type="protein sequence ID" value="KAJ7682838.1"/>
    <property type="molecule type" value="Genomic_DNA"/>
</dbReference>
<evidence type="ECO:0000256" key="1">
    <source>
        <dbReference type="ARBA" id="ARBA00022723"/>
    </source>
</evidence>
<accession>A0AAD7D8C9</accession>
<keyword evidence="2" id="KW-0862">Zinc</keyword>
<evidence type="ECO:0000256" key="4">
    <source>
        <dbReference type="ARBA" id="ARBA00023163"/>
    </source>
</evidence>
<dbReference type="PANTHER" id="PTHR47660">
    <property type="entry name" value="TRANSCRIPTION FACTOR WITH C2H2 AND ZN(2)-CYS(6) DNA BINDING DOMAIN (EUROFUNG)-RELATED-RELATED"/>
    <property type="match status" value="1"/>
</dbReference>
<evidence type="ECO:0000313" key="7">
    <source>
        <dbReference type="Proteomes" id="UP001221757"/>
    </source>
</evidence>
<name>A0AAD7D8C9_MYCRO</name>
<keyword evidence="4" id="KW-0804">Transcription</keyword>
<reference evidence="6" key="1">
    <citation type="submission" date="2023-03" db="EMBL/GenBank/DDBJ databases">
        <title>Massive genome expansion in bonnet fungi (Mycena s.s.) driven by repeated elements and novel gene families across ecological guilds.</title>
        <authorList>
            <consortium name="Lawrence Berkeley National Laboratory"/>
            <person name="Harder C.B."/>
            <person name="Miyauchi S."/>
            <person name="Viragh M."/>
            <person name="Kuo A."/>
            <person name="Thoen E."/>
            <person name="Andreopoulos B."/>
            <person name="Lu D."/>
            <person name="Skrede I."/>
            <person name="Drula E."/>
            <person name="Henrissat B."/>
            <person name="Morin E."/>
            <person name="Kohler A."/>
            <person name="Barry K."/>
            <person name="LaButti K."/>
            <person name="Morin E."/>
            <person name="Salamov A."/>
            <person name="Lipzen A."/>
            <person name="Mereny Z."/>
            <person name="Hegedus B."/>
            <person name="Baldrian P."/>
            <person name="Stursova M."/>
            <person name="Weitz H."/>
            <person name="Taylor A."/>
            <person name="Grigoriev I.V."/>
            <person name="Nagy L.G."/>
            <person name="Martin F."/>
            <person name="Kauserud H."/>
        </authorList>
    </citation>
    <scope>NUCLEOTIDE SEQUENCE</scope>
    <source>
        <strain evidence="6">CBHHK067</strain>
    </source>
</reference>
<evidence type="ECO:0000256" key="5">
    <source>
        <dbReference type="ARBA" id="ARBA00023242"/>
    </source>
</evidence>
<keyword evidence="3" id="KW-0805">Transcription regulation</keyword>
<comment type="caution">
    <text evidence="6">The sequence shown here is derived from an EMBL/GenBank/DDBJ whole genome shotgun (WGS) entry which is preliminary data.</text>
</comment>
<protein>
    <submittedName>
        <fullName evidence="6">Uncharacterized protein</fullName>
    </submittedName>
</protein>
<sequence>MVGDRLPPIIASSAPPESVRIGSRWLDTWIPPPGHTPKNLSSQTVQHMSRVLKSYPKIMLKDEPLPPIIHPCQLVVTQLPLANCRTLLRMWEAKAPGSESMVRETVRREMSKLFEEHQTYDPPTLLSAAQAYLLYSIHLFFSLDSESVALIDTTTMINLQELASAVSLTGLYSDPPRPSWEAWILAEATRRTLYAMYMFDNVFNFSQQTASYIATELGRLPVPSSRALWAAATRDEWVKEYGRYLTEWPSDIPRLEDLWPHQIERVAKERRERLDQWVESVDEFASMTHGR</sequence>
<dbReference type="AlphaFoldDB" id="A0AAD7D8C9"/>
<dbReference type="GO" id="GO:0046872">
    <property type="term" value="F:metal ion binding"/>
    <property type="evidence" value="ECO:0007669"/>
    <property type="project" value="UniProtKB-KW"/>
</dbReference>
<dbReference type="Proteomes" id="UP001221757">
    <property type="component" value="Unassembled WGS sequence"/>
</dbReference>